<keyword evidence="2" id="KW-0813">Transport</keyword>
<evidence type="ECO:0000313" key="14">
    <source>
        <dbReference type="Proteomes" id="UP000613840"/>
    </source>
</evidence>
<keyword evidence="8 10" id="KW-1133">Transmembrane helix</keyword>
<feature type="transmembrane region" description="Helical" evidence="10">
    <location>
        <begin position="155"/>
        <end position="176"/>
    </location>
</feature>
<keyword evidence="3" id="KW-1003">Cell membrane</keyword>
<dbReference type="SMART" id="SM00382">
    <property type="entry name" value="AAA"/>
    <property type="match status" value="1"/>
</dbReference>
<organism evidence="13 14">
    <name type="scientific">Microlunatus endophyticus</name>
    <dbReference type="NCBI Taxonomy" id="1716077"/>
    <lineage>
        <taxon>Bacteria</taxon>
        <taxon>Bacillati</taxon>
        <taxon>Actinomycetota</taxon>
        <taxon>Actinomycetes</taxon>
        <taxon>Propionibacteriales</taxon>
        <taxon>Propionibacteriaceae</taxon>
        <taxon>Microlunatus</taxon>
    </lineage>
</organism>
<evidence type="ECO:0000256" key="3">
    <source>
        <dbReference type="ARBA" id="ARBA00022475"/>
    </source>
</evidence>
<sequence length="606" mass="63186">MTATLEPRHQEPLAGLLPIATGRRIATYVRGLIRDRWPLMIITVVVMIIASLLGLAGPVAIGWITQAIADRRHPSAVVAPMILLAGAAVASAVVAWLSEVLLARLVLPAVARLREEAVSAAVELPIDTVEAAGTGDLVSRVSGDVDLVSDAASGALGSFVGAALSILTTLAGLATLDWRFALAGLLAVPIQAHTLRWYLRNSRPVYAAGRIADGRRASALLTGFGSLTTLRALRLGDWQRDRIEAASADSMAYEFRATRIATRFFGRLNLAEFVGLGAILLVAFLLVREDLASIGAATAAALFFARLFDPINTVLGVFDSIQQAGAGLARLIGVADQRRRAGLPGHPASTGPGGLLVADHLRFAYGDGPDAVRDVGLRLEPGRTVAVVGTTGSGKSTVASLLAGIREPRSGTVEYNGVGLERLDLPQQVIALVTQETHVFAGSVADNLRLAVPEASDHQLRQALDAVGATAWVEAMADGIDTAVGGGGVALTASQAQQMALARVLLLDPPVVILDEATAEAGSDAARALDRAAAAITRGRSAVVVAHRLSQVRGADLIIVMADGRIAASGTHEELLLRSDEYADLWAGWSGTRSFSTGRQPGADLD</sequence>
<dbReference type="PANTHER" id="PTHR43394">
    <property type="entry name" value="ATP-DEPENDENT PERMEASE MDL1, MITOCHONDRIAL"/>
    <property type="match status" value="1"/>
</dbReference>
<dbReference type="CDD" id="cd07346">
    <property type="entry name" value="ABC_6TM_exporters"/>
    <property type="match status" value="1"/>
</dbReference>
<accession>A0A917SCN8</accession>
<reference evidence="13" key="2">
    <citation type="submission" date="2020-09" db="EMBL/GenBank/DDBJ databases">
        <authorList>
            <person name="Sun Q."/>
            <person name="Zhou Y."/>
        </authorList>
    </citation>
    <scope>NUCLEOTIDE SEQUENCE</scope>
    <source>
        <strain evidence="13">CGMCC 4.7306</strain>
    </source>
</reference>
<dbReference type="AlphaFoldDB" id="A0A917SCN8"/>
<evidence type="ECO:0000256" key="5">
    <source>
        <dbReference type="ARBA" id="ARBA00022692"/>
    </source>
</evidence>
<dbReference type="InterPro" id="IPR039421">
    <property type="entry name" value="Type_1_exporter"/>
</dbReference>
<comment type="subcellular location">
    <subcellularLocation>
        <location evidence="1">Cell membrane</location>
        <topology evidence="1">Multi-pass membrane protein</topology>
    </subcellularLocation>
</comment>
<feature type="domain" description="ABC transmembrane type-1" evidence="12">
    <location>
        <begin position="41"/>
        <end position="323"/>
    </location>
</feature>
<dbReference type="PROSITE" id="PS50893">
    <property type="entry name" value="ABC_TRANSPORTER_2"/>
    <property type="match status" value="1"/>
</dbReference>
<reference evidence="13" key="1">
    <citation type="journal article" date="2014" name="Int. J. Syst. Evol. Microbiol.">
        <title>Complete genome sequence of Corynebacterium casei LMG S-19264T (=DSM 44701T), isolated from a smear-ripened cheese.</title>
        <authorList>
            <consortium name="US DOE Joint Genome Institute (JGI-PGF)"/>
            <person name="Walter F."/>
            <person name="Albersmeier A."/>
            <person name="Kalinowski J."/>
            <person name="Ruckert C."/>
        </authorList>
    </citation>
    <scope>NUCLEOTIDE SEQUENCE</scope>
    <source>
        <strain evidence="13">CGMCC 4.7306</strain>
    </source>
</reference>
<dbReference type="GO" id="GO:0015421">
    <property type="term" value="F:ABC-type oligopeptide transporter activity"/>
    <property type="evidence" value="ECO:0007669"/>
    <property type="project" value="TreeGrafter"/>
</dbReference>
<evidence type="ECO:0000313" key="13">
    <source>
        <dbReference type="EMBL" id="GGL72824.1"/>
    </source>
</evidence>
<feature type="transmembrane region" description="Helical" evidence="10">
    <location>
        <begin position="76"/>
        <end position="97"/>
    </location>
</feature>
<protein>
    <submittedName>
        <fullName evidence="13">Multidrug ABC transporter permease</fullName>
    </submittedName>
</protein>
<feature type="domain" description="ABC transporter" evidence="11">
    <location>
        <begin position="356"/>
        <end position="588"/>
    </location>
</feature>
<dbReference type="SUPFAM" id="SSF90123">
    <property type="entry name" value="ABC transporter transmembrane region"/>
    <property type="match status" value="1"/>
</dbReference>
<evidence type="ECO:0000256" key="10">
    <source>
        <dbReference type="SAM" id="Phobius"/>
    </source>
</evidence>
<name>A0A917SCN8_9ACTN</name>
<feature type="transmembrane region" description="Helical" evidence="10">
    <location>
        <begin position="264"/>
        <end position="285"/>
    </location>
</feature>
<dbReference type="SUPFAM" id="SSF52540">
    <property type="entry name" value="P-loop containing nucleoside triphosphate hydrolases"/>
    <property type="match status" value="1"/>
</dbReference>
<dbReference type="PROSITE" id="PS50929">
    <property type="entry name" value="ABC_TM1F"/>
    <property type="match status" value="1"/>
</dbReference>
<dbReference type="PANTHER" id="PTHR43394:SF1">
    <property type="entry name" value="ATP-BINDING CASSETTE SUB-FAMILY B MEMBER 10, MITOCHONDRIAL"/>
    <property type="match status" value="1"/>
</dbReference>
<dbReference type="FunFam" id="3.40.50.300:FF:001001">
    <property type="entry name" value="Multidrug ABC transporter ATP-binding protein"/>
    <property type="match status" value="1"/>
</dbReference>
<keyword evidence="9 10" id="KW-0472">Membrane</keyword>
<proteinExistence type="predicted"/>
<evidence type="ECO:0000256" key="8">
    <source>
        <dbReference type="ARBA" id="ARBA00022989"/>
    </source>
</evidence>
<evidence type="ECO:0000256" key="7">
    <source>
        <dbReference type="ARBA" id="ARBA00022840"/>
    </source>
</evidence>
<keyword evidence="6" id="KW-0547">Nucleotide-binding</keyword>
<dbReference type="GO" id="GO:0005524">
    <property type="term" value="F:ATP binding"/>
    <property type="evidence" value="ECO:0007669"/>
    <property type="project" value="UniProtKB-KW"/>
</dbReference>
<dbReference type="InterPro" id="IPR003593">
    <property type="entry name" value="AAA+_ATPase"/>
</dbReference>
<dbReference type="GO" id="GO:0016887">
    <property type="term" value="F:ATP hydrolysis activity"/>
    <property type="evidence" value="ECO:0007669"/>
    <property type="project" value="InterPro"/>
</dbReference>
<dbReference type="Gene3D" id="3.40.50.300">
    <property type="entry name" value="P-loop containing nucleotide triphosphate hydrolases"/>
    <property type="match status" value="1"/>
</dbReference>
<keyword evidence="7" id="KW-0067">ATP-binding</keyword>
<evidence type="ECO:0000256" key="4">
    <source>
        <dbReference type="ARBA" id="ARBA00022519"/>
    </source>
</evidence>
<keyword evidence="4" id="KW-0997">Cell inner membrane</keyword>
<evidence type="ECO:0000256" key="6">
    <source>
        <dbReference type="ARBA" id="ARBA00022741"/>
    </source>
</evidence>
<evidence type="ECO:0000256" key="1">
    <source>
        <dbReference type="ARBA" id="ARBA00004651"/>
    </source>
</evidence>
<dbReference type="InterPro" id="IPR036640">
    <property type="entry name" value="ABC1_TM_sf"/>
</dbReference>
<evidence type="ECO:0000256" key="2">
    <source>
        <dbReference type="ARBA" id="ARBA00022448"/>
    </source>
</evidence>
<dbReference type="EMBL" id="BMMZ01000009">
    <property type="protein sequence ID" value="GGL72824.1"/>
    <property type="molecule type" value="Genomic_DNA"/>
</dbReference>
<feature type="transmembrane region" description="Helical" evidence="10">
    <location>
        <begin position="37"/>
        <end position="64"/>
    </location>
</feature>
<evidence type="ECO:0000259" key="11">
    <source>
        <dbReference type="PROSITE" id="PS50893"/>
    </source>
</evidence>
<dbReference type="RefSeq" id="WP_188896562.1">
    <property type="nucleotide sequence ID" value="NZ_BMMZ01000009.1"/>
</dbReference>
<comment type="caution">
    <text evidence="13">The sequence shown here is derived from an EMBL/GenBank/DDBJ whole genome shotgun (WGS) entry which is preliminary data.</text>
</comment>
<dbReference type="GO" id="GO:0005886">
    <property type="term" value="C:plasma membrane"/>
    <property type="evidence" value="ECO:0007669"/>
    <property type="project" value="UniProtKB-SubCell"/>
</dbReference>
<dbReference type="InterPro" id="IPR003439">
    <property type="entry name" value="ABC_transporter-like_ATP-bd"/>
</dbReference>
<evidence type="ECO:0000256" key="9">
    <source>
        <dbReference type="ARBA" id="ARBA00023136"/>
    </source>
</evidence>
<dbReference type="InterPro" id="IPR011527">
    <property type="entry name" value="ABC1_TM_dom"/>
</dbReference>
<dbReference type="InterPro" id="IPR027417">
    <property type="entry name" value="P-loop_NTPase"/>
</dbReference>
<dbReference type="Gene3D" id="1.20.1560.10">
    <property type="entry name" value="ABC transporter type 1, transmembrane domain"/>
    <property type="match status" value="1"/>
</dbReference>
<dbReference type="Pfam" id="PF00664">
    <property type="entry name" value="ABC_membrane"/>
    <property type="match status" value="1"/>
</dbReference>
<dbReference type="Proteomes" id="UP000613840">
    <property type="component" value="Unassembled WGS sequence"/>
</dbReference>
<keyword evidence="14" id="KW-1185">Reference proteome</keyword>
<dbReference type="Pfam" id="PF00005">
    <property type="entry name" value="ABC_tran"/>
    <property type="match status" value="1"/>
</dbReference>
<evidence type="ECO:0000259" key="12">
    <source>
        <dbReference type="PROSITE" id="PS50929"/>
    </source>
</evidence>
<keyword evidence="5 10" id="KW-0812">Transmembrane</keyword>
<gene>
    <name evidence="13" type="ORF">GCM10011575_33870</name>
</gene>